<gene>
    <name evidence="1" type="ORF">H6X83_05025</name>
</gene>
<evidence type="ECO:0000313" key="2">
    <source>
        <dbReference type="Proteomes" id="UP000516046"/>
    </source>
</evidence>
<proteinExistence type="predicted"/>
<dbReference type="Pfam" id="PF13730">
    <property type="entry name" value="HTH_36"/>
    <property type="match status" value="1"/>
</dbReference>
<dbReference type="Proteomes" id="UP000516046">
    <property type="component" value="Chromosome"/>
</dbReference>
<dbReference type="RefSeq" id="WP_212508059.1">
    <property type="nucleotide sequence ID" value="NZ_CP060696.1"/>
</dbReference>
<keyword evidence="2" id="KW-1185">Reference proteome</keyword>
<accession>A0A7G9WJX7</accession>
<dbReference type="EMBL" id="CP060696">
    <property type="protein sequence ID" value="QNO18989.1"/>
    <property type="molecule type" value="Genomic_DNA"/>
</dbReference>
<dbReference type="AlphaFoldDB" id="A0A7G9WJX7"/>
<evidence type="ECO:0000313" key="1">
    <source>
        <dbReference type="EMBL" id="QNO18989.1"/>
    </source>
</evidence>
<dbReference type="KEGG" id="caml:H6X83_05025"/>
<name>A0A7G9WJX7_9FIRM</name>
<sequence>MIHHSKNSAMNYLHIQLKETFIDDKSLSAKAKGILLQMLAKPDDWKFYESAIASEFSDGNRSISSGIKELIEKGYIVRRKMRDGSKFAGYEYDVYDHAYSKENDEIPKPHSPFMQNAKTENAKTENEALVTNNCTYELKNLQCTGANKCSSSDDEIFNGISNEVVKFVKSTYPKLYKEHTGSKMVLNPASGRAAMLKIEKSMKELGLDESDLEAAAKEFFLSQDHGDGGIFLFAVTGILKNRVKRADEDVRTEMEE</sequence>
<protein>
    <submittedName>
        <fullName evidence="1">Helix-turn-helix domain-containing protein</fullName>
    </submittedName>
</protein>
<reference evidence="1 2" key="1">
    <citation type="submission" date="2020-08" db="EMBL/GenBank/DDBJ databases">
        <authorList>
            <person name="Ren C."/>
            <person name="Gu Y."/>
            <person name="Xu Y."/>
        </authorList>
    </citation>
    <scope>NUCLEOTIDE SEQUENCE [LARGE SCALE GENOMIC DNA]</scope>
    <source>
        <strain evidence="1 2">LBM18003</strain>
    </source>
</reference>
<organism evidence="1 2">
    <name type="scientific">Caproicibacterium amylolyticum</name>
    <dbReference type="NCBI Taxonomy" id="2766537"/>
    <lineage>
        <taxon>Bacteria</taxon>
        <taxon>Bacillati</taxon>
        <taxon>Bacillota</taxon>
        <taxon>Clostridia</taxon>
        <taxon>Eubacteriales</taxon>
        <taxon>Oscillospiraceae</taxon>
        <taxon>Caproicibacterium</taxon>
    </lineage>
</organism>